<comment type="caution">
    <text evidence="2">The sequence shown here is derived from an EMBL/GenBank/DDBJ whole genome shotgun (WGS) entry which is preliminary data.</text>
</comment>
<accession>A0ABQ4S068</accession>
<protein>
    <submittedName>
        <fullName evidence="2">Uncharacterized protein</fullName>
    </submittedName>
</protein>
<gene>
    <name evidence="2" type="ORF">OCOJLMKI_3042</name>
</gene>
<reference evidence="2" key="1">
    <citation type="journal article" date="2021" name="Front. Microbiol.">
        <title>Comprehensive Comparative Genomics and Phenotyping of Methylobacterium Species.</title>
        <authorList>
            <person name="Alessa O."/>
            <person name="Ogura Y."/>
            <person name="Fujitani Y."/>
            <person name="Takami H."/>
            <person name="Hayashi T."/>
            <person name="Sahin N."/>
            <person name="Tani A."/>
        </authorList>
    </citation>
    <scope>NUCLEOTIDE SEQUENCE</scope>
    <source>
        <strain evidence="2">DSM 19015</strain>
    </source>
</reference>
<evidence type="ECO:0000313" key="3">
    <source>
        <dbReference type="Proteomes" id="UP001055125"/>
    </source>
</evidence>
<name>A0ABQ4S068_9HYPH</name>
<organism evidence="2 3">
    <name type="scientific">Methylobacterium iners</name>
    <dbReference type="NCBI Taxonomy" id="418707"/>
    <lineage>
        <taxon>Bacteria</taxon>
        <taxon>Pseudomonadati</taxon>
        <taxon>Pseudomonadota</taxon>
        <taxon>Alphaproteobacteria</taxon>
        <taxon>Hyphomicrobiales</taxon>
        <taxon>Methylobacteriaceae</taxon>
        <taxon>Methylobacterium</taxon>
    </lineage>
</organism>
<keyword evidence="1" id="KW-0472">Membrane</keyword>
<evidence type="ECO:0000256" key="1">
    <source>
        <dbReference type="SAM" id="Phobius"/>
    </source>
</evidence>
<dbReference type="Proteomes" id="UP001055125">
    <property type="component" value="Unassembled WGS sequence"/>
</dbReference>
<dbReference type="EMBL" id="BPQP01000047">
    <property type="protein sequence ID" value="GJD95827.1"/>
    <property type="molecule type" value="Genomic_DNA"/>
</dbReference>
<keyword evidence="1" id="KW-0812">Transmembrane</keyword>
<feature type="transmembrane region" description="Helical" evidence="1">
    <location>
        <begin position="6"/>
        <end position="27"/>
    </location>
</feature>
<keyword evidence="1" id="KW-1133">Transmembrane helix</keyword>
<proteinExistence type="predicted"/>
<evidence type="ECO:0000313" key="2">
    <source>
        <dbReference type="EMBL" id="GJD95827.1"/>
    </source>
</evidence>
<sequence length="31" mass="3281">MTDVQVLAFVIVPIVAAAFAWGVALWARHAG</sequence>
<keyword evidence="3" id="KW-1185">Reference proteome</keyword>
<reference evidence="2" key="2">
    <citation type="submission" date="2021-08" db="EMBL/GenBank/DDBJ databases">
        <authorList>
            <person name="Tani A."/>
            <person name="Ola A."/>
            <person name="Ogura Y."/>
            <person name="Katsura K."/>
            <person name="Hayashi T."/>
        </authorList>
    </citation>
    <scope>NUCLEOTIDE SEQUENCE</scope>
    <source>
        <strain evidence="2">DSM 19015</strain>
    </source>
</reference>